<evidence type="ECO:0000313" key="3">
    <source>
        <dbReference type="Proteomes" id="UP000239210"/>
    </source>
</evidence>
<reference evidence="2 3" key="1">
    <citation type="submission" date="2018-03" db="EMBL/GenBank/DDBJ databases">
        <title>Genomic Encyclopedia of Archaeal and Bacterial Type Strains, Phase II (KMG-II): from individual species to whole genera.</title>
        <authorList>
            <person name="Goeker M."/>
        </authorList>
    </citation>
    <scope>NUCLEOTIDE SEQUENCE [LARGE SCALE GENOMIC DNA]</scope>
    <source>
        <strain evidence="2 3">DSM 45416</strain>
    </source>
</reference>
<protein>
    <recommendedName>
        <fullName evidence="4">Molecular chaperone Hsp90</fullName>
    </recommendedName>
</protein>
<keyword evidence="3" id="KW-1185">Reference proteome</keyword>
<dbReference type="Proteomes" id="UP000239210">
    <property type="component" value="Unassembled WGS sequence"/>
</dbReference>
<dbReference type="SUPFAM" id="SSF55874">
    <property type="entry name" value="ATPase domain of HSP90 chaperone/DNA topoisomerase II/histidine kinase"/>
    <property type="match status" value="1"/>
</dbReference>
<evidence type="ECO:0000256" key="1">
    <source>
        <dbReference type="SAM" id="MobiDB-lite"/>
    </source>
</evidence>
<accession>A0A2T0TSQ4</accession>
<comment type="caution">
    <text evidence="2">The sequence shown here is derived from an EMBL/GenBank/DDBJ whole genome shotgun (WGS) entry which is preliminary data.</text>
</comment>
<sequence>MLRTVSDPFATAELRRRVLAAWTDSPARFREDANAEEDLVRGGYRDRLLVELAQNAADAAARAGVPGRLRLELADVGGGGEVLHAANTGAPLDAAGVSGLASLRASAKRDESQTAGRSGGAGGPPIPSVGRFGVGFAAVLTVTDEPAVHSTGGGVRFSAARTRAEVADVPALAGELTRRDGAVPVLRLPWPAEGTPPGGYATEVVLPLRPGSRVAVRTALEALQAELLLALPGLTEIEVVVDGVTRTLACSHTSPLARLRDGDRTRTWRLEQRTGELAEELFAGRPVEERARRGYAVTWAVPLDDDGRPEPLPVRQVVHAPTPSDEPLSLPARLVAPFPLGPDRRHVAPGPVTDALVDVCAEAYAGLLAALAPDPAVLGLVPRIGLAAAELDAALGSAALDRLRTTAWLPLADDPEARQTAERAAALDDAAHDGVAEERTAVLAGVVPGLLPAGWAGRAGAPALAALGVRRVGPAEVAEAVGGVARPPRWWARLYASLDGADREELGALPVPLADGRTAPGPAGVLLPADDLPVGRLGPLSLRVAHPDAVAPPAARRLLERLGASPATAAAVLADPAVRAAVEESVDAVEEDWGRADPADLARAVLALVGAAGTAPGELPWLAELALPDAAGAWAPAGELLMPGAPLAAVLQDGALGLLDPSFADGQDPAALRAAGVLVTFALVRAEDPDELDVDAAGAWADAVLDRLPPGPPPAWPPLCAVRDLELVADWAGALALLAGAPEEAWADVVLDGVAAPGYLRWWLTTHPVLGGRRPDRLAAPGSRELQGLYEPASGPPDVLERLRPPATVGDVLADVDAALDLLDRLGDPERTVSPAVLRTVYARLAEALDGVDVDPPAGVRVAPDRVADPGREPVLVLDAPWVQPLVDGLLVPAGGAPAAVADLLDLPLASERVTGTVTSRPARRQAWSALPGAELAAARLGVAELDGEVAVHEPLLVDGRPVAWWPDGDADHVDGTPPALGRALAWRAGAWPLRQALAEAFADPDRAADLAAEDAVG</sequence>
<organism evidence="2 3">
    <name type="scientific">Geodermatophilus tzadiensis</name>
    <dbReference type="NCBI Taxonomy" id="1137988"/>
    <lineage>
        <taxon>Bacteria</taxon>
        <taxon>Bacillati</taxon>
        <taxon>Actinomycetota</taxon>
        <taxon>Actinomycetes</taxon>
        <taxon>Geodermatophilales</taxon>
        <taxon>Geodermatophilaceae</taxon>
        <taxon>Geodermatophilus</taxon>
    </lineage>
</organism>
<dbReference type="InterPro" id="IPR036890">
    <property type="entry name" value="HATPase_C_sf"/>
</dbReference>
<evidence type="ECO:0008006" key="4">
    <source>
        <dbReference type="Google" id="ProtNLM"/>
    </source>
</evidence>
<evidence type="ECO:0000313" key="2">
    <source>
        <dbReference type="EMBL" id="PRY48670.1"/>
    </source>
</evidence>
<dbReference type="AlphaFoldDB" id="A0A2T0TSQ4"/>
<proteinExistence type="predicted"/>
<dbReference type="EMBL" id="PVTG01000008">
    <property type="protein sequence ID" value="PRY48670.1"/>
    <property type="molecule type" value="Genomic_DNA"/>
</dbReference>
<feature type="region of interest" description="Disordered" evidence="1">
    <location>
        <begin position="104"/>
        <end position="126"/>
    </location>
</feature>
<gene>
    <name evidence="2" type="ORF">LY71_10848</name>
</gene>
<name>A0A2T0TSQ4_9ACTN</name>
<dbReference type="OrthoDB" id="3201966at2"/>